<gene>
    <name evidence="1" type="ORF">BFF78_31270</name>
</gene>
<keyword evidence="2" id="KW-1185">Reference proteome</keyword>
<organism evidence="1 2">
    <name type="scientific">Streptomyces fodineus</name>
    <dbReference type="NCBI Taxonomy" id="1904616"/>
    <lineage>
        <taxon>Bacteria</taxon>
        <taxon>Bacillati</taxon>
        <taxon>Actinomycetota</taxon>
        <taxon>Actinomycetes</taxon>
        <taxon>Kitasatosporales</taxon>
        <taxon>Streptomycetaceae</taxon>
        <taxon>Streptomyces</taxon>
    </lineage>
</organism>
<evidence type="ECO:0000313" key="2">
    <source>
        <dbReference type="Proteomes" id="UP000094960"/>
    </source>
</evidence>
<proteinExistence type="predicted"/>
<name>A0A1D7YHB9_9ACTN</name>
<reference evidence="2" key="1">
    <citation type="submission" date="2016-09" db="EMBL/GenBank/DDBJ databases">
        <title>Streptomyces puniciscabiei strain:TW1S1 Genome sequencing and assembly.</title>
        <authorList>
            <person name="Kim M.-K."/>
            <person name="Kim S.B."/>
        </authorList>
    </citation>
    <scope>NUCLEOTIDE SEQUENCE [LARGE SCALE GENOMIC DNA]</scope>
    <source>
        <strain evidence="2">TW1S1</strain>
    </source>
</reference>
<dbReference type="KEGG" id="spun:BFF78_31270"/>
<evidence type="ECO:0000313" key="1">
    <source>
        <dbReference type="EMBL" id="AOR34941.1"/>
    </source>
</evidence>
<dbReference type="EMBL" id="CP017248">
    <property type="protein sequence ID" value="AOR34941.1"/>
    <property type="molecule type" value="Genomic_DNA"/>
</dbReference>
<dbReference type="Proteomes" id="UP000094960">
    <property type="component" value="Chromosome"/>
</dbReference>
<protein>
    <submittedName>
        <fullName evidence="1">Uncharacterized protein</fullName>
    </submittedName>
</protein>
<sequence length="93" mass="10299">MHERLSSSPLLRSVAFGEGRRFGLWDLASLTEGALGRCCAPESFTVSSVKRLRREPGPAGREHDDDHDFSRRYWIRSPRGGGRDIAGTVAVDT</sequence>
<dbReference type="AlphaFoldDB" id="A0A1D7YHB9"/>
<accession>A0A1D7YHB9</accession>